<dbReference type="Pfam" id="PF01476">
    <property type="entry name" value="LysM"/>
    <property type="match status" value="1"/>
</dbReference>
<dbReference type="InterPro" id="IPR052196">
    <property type="entry name" value="Bact_Kbp"/>
</dbReference>
<dbReference type="EMBL" id="SOBT01000008">
    <property type="protein sequence ID" value="TDU31485.1"/>
    <property type="molecule type" value="Genomic_DNA"/>
</dbReference>
<evidence type="ECO:0000313" key="3">
    <source>
        <dbReference type="Proteomes" id="UP000295341"/>
    </source>
</evidence>
<protein>
    <submittedName>
        <fullName evidence="2">LysM domain-containing protein</fullName>
    </submittedName>
</protein>
<dbReference type="Gene3D" id="3.10.350.10">
    <property type="entry name" value="LysM domain"/>
    <property type="match status" value="1"/>
</dbReference>
<dbReference type="SMART" id="SM00257">
    <property type="entry name" value="LysM"/>
    <property type="match status" value="1"/>
</dbReference>
<evidence type="ECO:0000313" key="2">
    <source>
        <dbReference type="EMBL" id="TDU31485.1"/>
    </source>
</evidence>
<feature type="domain" description="LysM" evidence="1">
    <location>
        <begin position="172"/>
        <end position="223"/>
    </location>
</feature>
<dbReference type="PROSITE" id="PS51782">
    <property type="entry name" value="LYSM"/>
    <property type="match status" value="1"/>
</dbReference>
<dbReference type="CDD" id="cd00118">
    <property type="entry name" value="LysM"/>
    <property type="match status" value="1"/>
</dbReference>
<keyword evidence="3" id="KW-1185">Reference proteome</keyword>
<dbReference type="Proteomes" id="UP000295341">
    <property type="component" value="Unassembled WGS sequence"/>
</dbReference>
<dbReference type="RefSeq" id="WP_133880062.1">
    <property type="nucleotide sequence ID" value="NZ_MWIN01000012.1"/>
</dbReference>
<dbReference type="AlphaFoldDB" id="A0A4R7PBL8"/>
<dbReference type="OrthoDB" id="370541at2"/>
<accession>A0A4R7PBL8</accession>
<comment type="caution">
    <text evidence="2">The sequence shown here is derived from an EMBL/GenBank/DDBJ whole genome shotgun (WGS) entry which is preliminary data.</text>
</comment>
<dbReference type="InterPro" id="IPR036779">
    <property type="entry name" value="LysM_dom_sf"/>
</dbReference>
<organism evidence="2 3">
    <name type="scientific">Panacagrimonas perspica</name>
    <dbReference type="NCBI Taxonomy" id="381431"/>
    <lineage>
        <taxon>Bacteria</taxon>
        <taxon>Pseudomonadati</taxon>
        <taxon>Pseudomonadota</taxon>
        <taxon>Gammaproteobacteria</taxon>
        <taxon>Nevskiales</taxon>
        <taxon>Nevskiaceae</taxon>
        <taxon>Panacagrimonas</taxon>
    </lineage>
</organism>
<gene>
    <name evidence="2" type="ORF">DFR24_0855</name>
</gene>
<dbReference type="PANTHER" id="PTHR34700">
    <property type="entry name" value="POTASSIUM BINDING PROTEIN KBP"/>
    <property type="match status" value="1"/>
</dbReference>
<evidence type="ECO:0000259" key="1">
    <source>
        <dbReference type="PROSITE" id="PS51782"/>
    </source>
</evidence>
<sequence>MSRALFLWVICLGCTSCASGGWLDRLGTREAAAPEFPSQVAPVRAAAPVAERSARTRLDEAEAITTQTRQLLGNWNGADVDLAAARASLGAGDWNASLAASDEALARAEQAISDHYARLANAELARSYGFAGLDDGQVLQLRAAEEILVTGNSRLAYGRLRTLNQQLEKRMKTYTVRSGDSLWVIAGRPEVYANSLLWPLIWQANVAVIPNPDRLRRGQVLKVRPHPDVNAIAEAVDVARGKRREMPGITPSIGEIREAGPE</sequence>
<dbReference type="PANTHER" id="PTHR34700:SF4">
    <property type="entry name" value="PHAGE-LIKE ELEMENT PBSX PROTEIN XKDP"/>
    <property type="match status" value="1"/>
</dbReference>
<dbReference type="InterPro" id="IPR018392">
    <property type="entry name" value="LysM"/>
</dbReference>
<dbReference type="SUPFAM" id="SSF54106">
    <property type="entry name" value="LysM domain"/>
    <property type="match status" value="1"/>
</dbReference>
<proteinExistence type="predicted"/>
<reference evidence="2 3" key="1">
    <citation type="submission" date="2019-03" db="EMBL/GenBank/DDBJ databases">
        <title>Genomic Encyclopedia of Type Strains, Phase IV (KMG-IV): sequencing the most valuable type-strain genomes for metagenomic binning, comparative biology and taxonomic classification.</title>
        <authorList>
            <person name="Goeker M."/>
        </authorList>
    </citation>
    <scope>NUCLEOTIDE SEQUENCE [LARGE SCALE GENOMIC DNA]</scope>
    <source>
        <strain evidence="2 3">DSM 26377</strain>
    </source>
</reference>
<name>A0A4R7PBL8_9GAMM</name>